<evidence type="ECO:0000256" key="1">
    <source>
        <dbReference type="PROSITE-ProRule" id="PRU00339"/>
    </source>
</evidence>
<dbReference type="Pfam" id="PF13424">
    <property type="entry name" value="TPR_12"/>
    <property type="match status" value="1"/>
</dbReference>
<name>A0A1U6HW04_9SPHN</name>
<dbReference type="PROSITE" id="PS50293">
    <property type="entry name" value="TPR_REGION"/>
    <property type="match status" value="1"/>
</dbReference>
<dbReference type="InterPro" id="IPR011990">
    <property type="entry name" value="TPR-like_helical_dom_sf"/>
</dbReference>
<sequence length="504" mass="53280">MWGQLLEDAAKAAQGPNPETARPLIARLLEAAPGNADALTLAGIVAQRTGDGDGALAAFAAARDADPGDPGRHQNLAVALKNKGAIEEALAAFGAALKLRPGHAATMANLGSCLIAAQRYGEAVDTLETVLKTAPGHPDALVNMGVALSRLGRHEEAARRYRQALDARPGHVESALNLVDALAALGRRDEAETLARQVLTALPGHVRATNQLGLLREAAGDARGAAEVFRAGFDPAAPNHALGVNLARALIRAERCEEALKVTGFLQNASPTITTPLALSLAALEKLSRAEERDALMAIDRFVTVHDIEAVHGFADLQQFNAKLVHELRDHPSLTEEPEGLVTRGGRQSDDLAKAQSPAIAALCALATARLADEHARLAAMAADHPFLRALPADWSLTLWGTILRPGGEVGAHIHAPNWISGVYYPEYRAPAASGDEGAFAIGTLPQELGGGGRMRVMQPRAGRMILFPSYLWHATMPFGGNEERISFAFDLVPTGVGQPHRLR</sequence>
<dbReference type="InterPro" id="IPR037919">
    <property type="entry name" value="OGT"/>
</dbReference>
<dbReference type="Pfam" id="PF13181">
    <property type="entry name" value="TPR_8"/>
    <property type="match status" value="1"/>
</dbReference>
<dbReference type="Proteomes" id="UP000190989">
    <property type="component" value="Unassembled WGS sequence"/>
</dbReference>
<dbReference type="SUPFAM" id="SSF48452">
    <property type="entry name" value="TPR-like"/>
    <property type="match status" value="1"/>
</dbReference>
<keyword evidence="3" id="KW-1185">Reference proteome</keyword>
<dbReference type="GO" id="GO:0006493">
    <property type="term" value="P:protein O-linked glycosylation"/>
    <property type="evidence" value="ECO:0007669"/>
    <property type="project" value="InterPro"/>
</dbReference>
<feature type="repeat" description="TPR" evidence="1">
    <location>
        <begin position="138"/>
        <end position="171"/>
    </location>
</feature>
<dbReference type="PANTHER" id="PTHR44366:SF1">
    <property type="entry name" value="UDP-N-ACETYLGLUCOSAMINE--PEPTIDE N-ACETYLGLUCOSAMINYLTRANSFERASE 110 KDA SUBUNIT"/>
    <property type="match status" value="1"/>
</dbReference>
<reference evidence="3" key="1">
    <citation type="submission" date="2017-02" db="EMBL/GenBank/DDBJ databases">
        <authorList>
            <person name="Varghese N."/>
            <person name="Submissions S."/>
        </authorList>
    </citation>
    <scope>NUCLEOTIDE SEQUENCE [LARGE SCALE GENOMIC DNA]</scope>
    <source>
        <strain evidence="3">SM117</strain>
    </source>
</reference>
<keyword evidence="1" id="KW-0802">TPR repeat</keyword>
<dbReference type="SMART" id="SM00028">
    <property type="entry name" value="TPR"/>
    <property type="match status" value="5"/>
</dbReference>
<dbReference type="STRING" id="428990.SAMN06295987_103184"/>
<protein>
    <submittedName>
        <fullName evidence="2">Flp pilus assembly protein TadD, contains TPR repeats</fullName>
    </submittedName>
</protein>
<dbReference type="AlphaFoldDB" id="A0A1U6HW04"/>
<evidence type="ECO:0000313" key="3">
    <source>
        <dbReference type="Proteomes" id="UP000190989"/>
    </source>
</evidence>
<dbReference type="Gene3D" id="2.60.120.620">
    <property type="entry name" value="q2cbj1_9rhob like domain"/>
    <property type="match status" value="1"/>
</dbReference>
<evidence type="ECO:0000313" key="2">
    <source>
        <dbReference type="EMBL" id="SLJ99861.1"/>
    </source>
</evidence>
<gene>
    <name evidence="2" type="ORF">SAMN06295987_103184</name>
</gene>
<organism evidence="2 3">
    <name type="scientific">Novosphingobium mathurense</name>
    <dbReference type="NCBI Taxonomy" id="428990"/>
    <lineage>
        <taxon>Bacteria</taxon>
        <taxon>Pseudomonadati</taxon>
        <taxon>Pseudomonadota</taxon>
        <taxon>Alphaproteobacteria</taxon>
        <taxon>Sphingomonadales</taxon>
        <taxon>Sphingomonadaceae</taxon>
        <taxon>Novosphingobium</taxon>
    </lineage>
</organism>
<dbReference type="Pfam" id="PF13759">
    <property type="entry name" value="2OG-FeII_Oxy_5"/>
    <property type="match status" value="1"/>
</dbReference>
<dbReference type="InterPro" id="IPR019734">
    <property type="entry name" value="TPR_rpt"/>
</dbReference>
<dbReference type="Gene3D" id="1.25.40.10">
    <property type="entry name" value="Tetratricopeptide repeat domain"/>
    <property type="match status" value="1"/>
</dbReference>
<dbReference type="InterPro" id="IPR012668">
    <property type="entry name" value="CHP02466"/>
</dbReference>
<dbReference type="RefSeq" id="WP_079730515.1">
    <property type="nucleotide sequence ID" value="NZ_FVZE01000003.1"/>
</dbReference>
<dbReference type="GO" id="GO:0097363">
    <property type="term" value="F:protein O-acetylglucosaminyltransferase activity"/>
    <property type="evidence" value="ECO:0007669"/>
    <property type="project" value="TreeGrafter"/>
</dbReference>
<dbReference type="EMBL" id="FVZE01000003">
    <property type="protein sequence ID" value="SLJ99861.1"/>
    <property type="molecule type" value="Genomic_DNA"/>
</dbReference>
<accession>A0A1U6HW04</accession>
<dbReference type="PROSITE" id="PS50005">
    <property type="entry name" value="TPR"/>
    <property type="match status" value="2"/>
</dbReference>
<dbReference type="PANTHER" id="PTHR44366">
    <property type="entry name" value="UDP-N-ACETYLGLUCOSAMINE--PEPTIDE N-ACETYLGLUCOSAMINYLTRANSFERASE 110 KDA SUBUNIT"/>
    <property type="match status" value="1"/>
</dbReference>
<proteinExistence type="predicted"/>
<dbReference type="Pfam" id="PF13432">
    <property type="entry name" value="TPR_16"/>
    <property type="match status" value="2"/>
</dbReference>
<feature type="repeat" description="TPR" evidence="1">
    <location>
        <begin position="104"/>
        <end position="137"/>
    </location>
</feature>